<dbReference type="FunFam" id="3.30.565.10:FF:000006">
    <property type="entry name" value="Sensor histidine kinase WalK"/>
    <property type="match status" value="1"/>
</dbReference>
<dbReference type="GO" id="GO:0000155">
    <property type="term" value="F:phosphorelay sensor kinase activity"/>
    <property type="evidence" value="ECO:0007669"/>
    <property type="project" value="InterPro"/>
</dbReference>
<dbReference type="InterPro" id="IPR005467">
    <property type="entry name" value="His_kinase_dom"/>
</dbReference>
<dbReference type="SUPFAM" id="SSF55785">
    <property type="entry name" value="PYP-like sensor domain (PAS domain)"/>
    <property type="match status" value="1"/>
</dbReference>
<dbReference type="InterPro" id="IPR000014">
    <property type="entry name" value="PAS"/>
</dbReference>
<dbReference type="PANTHER" id="PTHR43547:SF2">
    <property type="entry name" value="HYBRID SIGNAL TRANSDUCTION HISTIDINE KINASE C"/>
    <property type="match status" value="1"/>
</dbReference>
<dbReference type="InterPro" id="IPR036097">
    <property type="entry name" value="HisK_dim/P_sf"/>
</dbReference>
<dbReference type="Gene3D" id="3.30.565.10">
    <property type="entry name" value="Histidine kinase-like ATPase, C-terminal domain"/>
    <property type="match status" value="1"/>
</dbReference>
<dbReference type="AlphaFoldDB" id="A0A1A7BWI7"/>
<comment type="caution">
    <text evidence="11">The sequence shown here is derived from an EMBL/GenBank/DDBJ whole genome shotgun (WGS) entry which is preliminary data.</text>
</comment>
<dbReference type="CDD" id="cd00130">
    <property type="entry name" value="PAS"/>
    <property type="match status" value="1"/>
</dbReference>
<dbReference type="STRING" id="1747903.ASR47_1004147"/>
<dbReference type="InterPro" id="IPR004358">
    <property type="entry name" value="Sig_transdc_His_kin-like_C"/>
</dbReference>
<dbReference type="PATRIC" id="fig|1747903.4.peg.1405"/>
<comment type="catalytic activity">
    <reaction evidence="1">
        <text>ATP + protein L-histidine = ADP + protein N-phospho-L-histidine.</text>
        <dbReference type="EC" id="2.7.13.3"/>
    </reaction>
</comment>
<keyword evidence="12" id="KW-1185">Reference proteome</keyword>
<keyword evidence="6" id="KW-0418">Kinase</keyword>
<accession>A0A1A7BWI7</accession>
<dbReference type="SMART" id="SM00091">
    <property type="entry name" value="PAS"/>
    <property type="match status" value="1"/>
</dbReference>
<evidence type="ECO:0000256" key="5">
    <source>
        <dbReference type="ARBA" id="ARBA00022679"/>
    </source>
</evidence>
<organism evidence="11 12">
    <name type="scientific">Janthinobacterium psychrotolerans</name>
    <dbReference type="NCBI Taxonomy" id="1747903"/>
    <lineage>
        <taxon>Bacteria</taxon>
        <taxon>Pseudomonadati</taxon>
        <taxon>Pseudomonadota</taxon>
        <taxon>Betaproteobacteria</taxon>
        <taxon>Burkholderiales</taxon>
        <taxon>Oxalobacteraceae</taxon>
        <taxon>Janthinobacterium</taxon>
    </lineage>
</organism>
<evidence type="ECO:0000259" key="10">
    <source>
        <dbReference type="PROSITE" id="PS50110"/>
    </source>
</evidence>
<name>A0A1A7BWI7_9BURK</name>
<dbReference type="SMART" id="SM00388">
    <property type="entry name" value="HisKA"/>
    <property type="match status" value="1"/>
</dbReference>
<evidence type="ECO:0000256" key="4">
    <source>
        <dbReference type="ARBA" id="ARBA00022553"/>
    </source>
</evidence>
<feature type="modified residue" description="4-aspartylphosphate" evidence="7">
    <location>
        <position position="442"/>
    </location>
</feature>
<dbReference type="InterPro" id="IPR036890">
    <property type="entry name" value="HATPase_C_sf"/>
</dbReference>
<feature type="domain" description="Response regulatory" evidence="10">
    <location>
        <begin position="393"/>
        <end position="509"/>
    </location>
</feature>
<evidence type="ECO:0000256" key="7">
    <source>
        <dbReference type="PROSITE-ProRule" id="PRU00169"/>
    </source>
</evidence>
<dbReference type="CDD" id="cd00082">
    <property type="entry name" value="HisKA"/>
    <property type="match status" value="1"/>
</dbReference>
<comment type="subcellular location">
    <subcellularLocation>
        <location evidence="2">Cell inner membrane</location>
        <topology evidence="2">Multi-pass membrane protein</topology>
    </subcellularLocation>
</comment>
<dbReference type="Gene3D" id="3.40.50.2300">
    <property type="match status" value="1"/>
</dbReference>
<protein>
    <recommendedName>
        <fullName evidence="3">histidine kinase</fullName>
        <ecNumber evidence="3">2.7.13.3</ecNumber>
    </recommendedName>
</protein>
<evidence type="ECO:0000256" key="1">
    <source>
        <dbReference type="ARBA" id="ARBA00000085"/>
    </source>
</evidence>
<dbReference type="InterPro" id="IPR011006">
    <property type="entry name" value="CheY-like_superfamily"/>
</dbReference>
<dbReference type="OrthoDB" id="9768069at2"/>
<dbReference type="EMBL" id="LOCQ01000059">
    <property type="protein sequence ID" value="OBV37872.1"/>
    <property type="molecule type" value="Genomic_DNA"/>
</dbReference>
<gene>
    <name evidence="11" type="ORF">ASR47_1004147</name>
</gene>
<dbReference type="Pfam" id="PF02518">
    <property type="entry name" value="HATPase_c"/>
    <property type="match status" value="1"/>
</dbReference>
<evidence type="ECO:0000256" key="2">
    <source>
        <dbReference type="ARBA" id="ARBA00004429"/>
    </source>
</evidence>
<dbReference type="SUPFAM" id="SSF52172">
    <property type="entry name" value="CheY-like"/>
    <property type="match status" value="1"/>
</dbReference>
<dbReference type="Gene3D" id="3.30.450.20">
    <property type="entry name" value="PAS domain"/>
    <property type="match status" value="1"/>
</dbReference>
<dbReference type="SUPFAM" id="SSF47384">
    <property type="entry name" value="Homodimeric domain of signal transducing histidine kinase"/>
    <property type="match status" value="1"/>
</dbReference>
<evidence type="ECO:0000256" key="8">
    <source>
        <dbReference type="SAM" id="Coils"/>
    </source>
</evidence>
<dbReference type="PANTHER" id="PTHR43547">
    <property type="entry name" value="TWO-COMPONENT HISTIDINE KINASE"/>
    <property type="match status" value="1"/>
</dbReference>
<dbReference type="Gene3D" id="1.10.287.130">
    <property type="match status" value="1"/>
</dbReference>
<feature type="domain" description="Histidine kinase" evidence="9">
    <location>
        <begin position="153"/>
        <end position="371"/>
    </location>
</feature>
<dbReference type="SMART" id="SM00448">
    <property type="entry name" value="REC"/>
    <property type="match status" value="1"/>
</dbReference>
<feature type="coiled-coil region" evidence="8">
    <location>
        <begin position="119"/>
        <end position="153"/>
    </location>
</feature>
<dbReference type="GO" id="GO:0005886">
    <property type="term" value="C:plasma membrane"/>
    <property type="evidence" value="ECO:0007669"/>
    <property type="project" value="UniProtKB-SubCell"/>
</dbReference>
<dbReference type="PROSITE" id="PS50109">
    <property type="entry name" value="HIS_KIN"/>
    <property type="match status" value="1"/>
</dbReference>
<dbReference type="Proteomes" id="UP000092713">
    <property type="component" value="Unassembled WGS sequence"/>
</dbReference>
<keyword evidence="8" id="KW-0175">Coiled coil</keyword>
<evidence type="ECO:0000256" key="3">
    <source>
        <dbReference type="ARBA" id="ARBA00012438"/>
    </source>
</evidence>
<dbReference type="SUPFAM" id="SSF55874">
    <property type="entry name" value="ATPase domain of HSP90 chaperone/DNA topoisomerase II/histidine kinase"/>
    <property type="match status" value="1"/>
</dbReference>
<dbReference type="InterPro" id="IPR035965">
    <property type="entry name" value="PAS-like_dom_sf"/>
</dbReference>
<dbReference type="SMART" id="SM00387">
    <property type="entry name" value="HATPase_c"/>
    <property type="match status" value="1"/>
</dbReference>
<keyword evidence="4 7" id="KW-0597">Phosphoprotein</keyword>
<evidence type="ECO:0000259" key="9">
    <source>
        <dbReference type="PROSITE" id="PS50109"/>
    </source>
</evidence>
<dbReference type="RefSeq" id="WP_065309405.1">
    <property type="nucleotide sequence ID" value="NZ_LOCQ01000059.1"/>
</dbReference>
<reference evidence="11 12" key="1">
    <citation type="submission" date="2016-04" db="EMBL/GenBank/DDBJ databases">
        <title>Draft genome sequence of Janthinobacterium psychrotolerans sp. nov., isolated from freshwater sediments in Denmark.</title>
        <authorList>
            <person name="Gong X."/>
            <person name="Skrivergaard S."/>
            <person name="Korsgaard B.S."/>
            <person name="Schreiber L."/>
            <person name="Marshall I.P."/>
            <person name="Finster K."/>
            <person name="Schramm A."/>
        </authorList>
    </citation>
    <scope>NUCLEOTIDE SEQUENCE [LARGE SCALE GENOMIC DNA]</scope>
    <source>
        <strain evidence="11 12">S3-2</strain>
    </source>
</reference>
<dbReference type="InterPro" id="IPR001789">
    <property type="entry name" value="Sig_transdc_resp-reg_receiver"/>
</dbReference>
<evidence type="ECO:0000313" key="12">
    <source>
        <dbReference type="Proteomes" id="UP000092713"/>
    </source>
</evidence>
<keyword evidence="5" id="KW-0808">Transferase</keyword>
<proteinExistence type="predicted"/>
<evidence type="ECO:0000313" key="11">
    <source>
        <dbReference type="EMBL" id="OBV37872.1"/>
    </source>
</evidence>
<sequence length="514" mass="55913">MSFLPDVETLFQHAACGLLLCAVDGTILKANATFCGWLAYAEHELVGKKKLEDLLTIGGRVFHQTHWRPLMQVQGSVAEVLLDVRQRQGEKLPMLFNAVRRKHGEVQYDEIAVFVATDRRKYEQHLQLARSDASALNAQLAQADRRKDEFLATLAHELRNPLAPMRNVLEVLNLVQLDDPQLNRAREVLGRQVSHMTHLVDDLTEVSRITQGRLELRRQNMELAPVLEMAVHSVATLATQAGHTLLVEQPDEPIWLDADATRLSQMIANLLTNAVKYTPHQGQVWLTVARADGEVVITVRDSGIGIAHEHLGTVFDMFSQLEPALSRAQGGLGIGLSLVRGLAQLHGGSVCARSAGVGQGSTFELRLPVLPAPPAAAQAPARDQLRPGQSAGKVLVIDDNADAADTLAMALELLGYEVGTVYDGPSGLTFAAAFGPDVVLLDIGLPHMNGYDVARRLRGQPGGRDTILVAVTGWGQDKDRKLASDAGFDLHLTKPVDFAELDTVLQKMLAARPA</sequence>
<dbReference type="InterPro" id="IPR003594">
    <property type="entry name" value="HATPase_dom"/>
</dbReference>
<dbReference type="Pfam" id="PF00512">
    <property type="entry name" value="HisKA"/>
    <property type="match status" value="1"/>
</dbReference>
<dbReference type="CDD" id="cd17580">
    <property type="entry name" value="REC_2_DhkD-like"/>
    <property type="match status" value="1"/>
</dbReference>
<dbReference type="NCBIfam" id="TIGR00229">
    <property type="entry name" value="sensory_box"/>
    <property type="match status" value="1"/>
</dbReference>
<dbReference type="PRINTS" id="PR00344">
    <property type="entry name" value="BCTRLSENSOR"/>
</dbReference>
<dbReference type="Pfam" id="PF00072">
    <property type="entry name" value="Response_reg"/>
    <property type="match status" value="1"/>
</dbReference>
<dbReference type="EC" id="2.7.13.3" evidence="3"/>
<dbReference type="InterPro" id="IPR003661">
    <property type="entry name" value="HisK_dim/P_dom"/>
</dbReference>
<evidence type="ECO:0000256" key="6">
    <source>
        <dbReference type="ARBA" id="ARBA00022777"/>
    </source>
</evidence>
<dbReference type="PROSITE" id="PS50110">
    <property type="entry name" value="RESPONSE_REGULATORY"/>
    <property type="match status" value="1"/>
</dbReference>